<proteinExistence type="evidence at transcript level"/>
<sequence>MVIKLIISNRMSLMLMLTFLKGTWTFAQRNLGGGQVEFLTFNLMFNLLSENLLQLFSTFYC</sequence>
<dbReference type="EMBL" id="BT054240">
    <property type="protein sequence ID" value="ACL52847.1"/>
    <property type="molecule type" value="mRNA"/>
</dbReference>
<protein>
    <submittedName>
        <fullName evidence="1">Uncharacterized protein</fullName>
    </submittedName>
</protein>
<dbReference type="HOGENOM" id="CLU_2925990_0_0_1"/>
<evidence type="ECO:0000313" key="1">
    <source>
        <dbReference type="EMBL" id="ACL52847.1"/>
    </source>
</evidence>
<organism evidence="1">
    <name type="scientific">Zea mays</name>
    <name type="common">Maize</name>
    <dbReference type="NCBI Taxonomy" id="4577"/>
    <lineage>
        <taxon>Eukaryota</taxon>
        <taxon>Viridiplantae</taxon>
        <taxon>Streptophyta</taxon>
        <taxon>Embryophyta</taxon>
        <taxon>Tracheophyta</taxon>
        <taxon>Spermatophyta</taxon>
        <taxon>Magnoliopsida</taxon>
        <taxon>Liliopsida</taxon>
        <taxon>Poales</taxon>
        <taxon>Poaceae</taxon>
        <taxon>PACMAD clade</taxon>
        <taxon>Panicoideae</taxon>
        <taxon>Andropogonodae</taxon>
        <taxon>Andropogoneae</taxon>
        <taxon>Tripsacinae</taxon>
        <taxon>Zea</taxon>
    </lineage>
</organism>
<accession>B7ZY48</accession>
<reference evidence="1" key="1">
    <citation type="journal article" date="2009" name="PLoS Genet.">
        <title>Sequencing, mapping, and analysis of 27,455 maize full-length cDNAs.</title>
        <authorList>
            <person name="Soderlund C."/>
            <person name="Descour A."/>
            <person name="Kudrna D."/>
            <person name="Bomhoff M."/>
            <person name="Boyd L."/>
            <person name="Currie J."/>
            <person name="Angelova A."/>
            <person name="Collura K."/>
            <person name="Wissotski M."/>
            <person name="Ashley E."/>
            <person name="Morrow D."/>
            <person name="Fernandes J."/>
            <person name="Walbot V."/>
            <person name="Yu Y."/>
        </authorList>
    </citation>
    <scope>NUCLEOTIDE SEQUENCE</scope>
    <source>
        <strain evidence="1">B73</strain>
    </source>
</reference>
<dbReference type="AlphaFoldDB" id="B7ZY48"/>
<name>B7ZY48_MAIZE</name>